<dbReference type="HOGENOM" id="CLU_066192_40_4_6"/>
<dbReference type="PROSITE" id="PS50943">
    <property type="entry name" value="HTH_CROC1"/>
    <property type="match status" value="1"/>
</dbReference>
<dbReference type="Pfam" id="PF01381">
    <property type="entry name" value="HTH_3"/>
    <property type="match status" value="1"/>
</dbReference>
<dbReference type="InterPro" id="IPR010982">
    <property type="entry name" value="Lambda_DNA-bd_dom_sf"/>
</dbReference>
<dbReference type="PANTHER" id="PTHR46558">
    <property type="entry name" value="TRACRIPTIONAL REGULATORY PROTEIN-RELATED-RELATED"/>
    <property type="match status" value="1"/>
</dbReference>
<keyword evidence="3" id="KW-0969">Cilium</keyword>
<dbReference type="AlphaFoldDB" id="A0A077P2Y1"/>
<keyword evidence="1" id="KW-0238">DNA-binding</keyword>
<dbReference type="SMART" id="SM00530">
    <property type="entry name" value="HTH_XRE"/>
    <property type="match status" value="1"/>
</dbReference>
<dbReference type="CDD" id="cd00093">
    <property type="entry name" value="HTH_XRE"/>
    <property type="match status" value="1"/>
</dbReference>
<sequence>MRVSMLVGKRIQMKRKEIGMTVAELADRISVSQQQLSRYERGTNKISLEHLVDVSIALKTPADWFLEDCFNKTQVHVKSQYAFVAETILDLY</sequence>
<evidence type="ECO:0000259" key="2">
    <source>
        <dbReference type="PROSITE" id="PS50943"/>
    </source>
</evidence>
<comment type="caution">
    <text evidence="3">The sequence shown here is derived from an EMBL/GenBank/DDBJ whole genome shotgun (WGS) entry which is preliminary data.</text>
</comment>
<dbReference type="GO" id="GO:0003677">
    <property type="term" value="F:DNA binding"/>
    <property type="evidence" value="ECO:0007669"/>
    <property type="project" value="UniProtKB-KW"/>
</dbReference>
<protein>
    <submittedName>
        <fullName evidence="3">Repressor of flagellae, MrxJ</fullName>
    </submittedName>
</protein>
<evidence type="ECO:0000256" key="1">
    <source>
        <dbReference type="ARBA" id="ARBA00023125"/>
    </source>
</evidence>
<dbReference type="InterPro" id="IPR001387">
    <property type="entry name" value="Cro/C1-type_HTH"/>
</dbReference>
<evidence type="ECO:0000313" key="3">
    <source>
        <dbReference type="EMBL" id="CDH05114.1"/>
    </source>
</evidence>
<accession>A0A077P2Y1</accession>
<keyword evidence="3" id="KW-0282">Flagellum</keyword>
<dbReference type="Gene3D" id="1.10.260.40">
    <property type="entry name" value="lambda repressor-like DNA-binding domains"/>
    <property type="match status" value="1"/>
</dbReference>
<dbReference type="Proteomes" id="UP000028483">
    <property type="component" value="Unassembled WGS sequence"/>
</dbReference>
<organism evidence="3 4">
    <name type="scientific">Xenorhabdus bovienii str. oregonense</name>
    <dbReference type="NCBI Taxonomy" id="1398202"/>
    <lineage>
        <taxon>Bacteria</taxon>
        <taxon>Pseudomonadati</taxon>
        <taxon>Pseudomonadota</taxon>
        <taxon>Gammaproteobacteria</taxon>
        <taxon>Enterobacterales</taxon>
        <taxon>Morganellaceae</taxon>
        <taxon>Xenorhabdus</taxon>
    </lineage>
</organism>
<gene>
    <name evidence="3" type="primary">mrxJ</name>
    <name evidence="3" type="ORF">XBO1_1710035</name>
</gene>
<evidence type="ECO:0000313" key="4">
    <source>
        <dbReference type="Proteomes" id="UP000028483"/>
    </source>
</evidence>
<reference evidence="3" key="1">
    <citation type="submission" date="2013-07" db="EMBL/GenBank/DDBJ databases">
        <title>Sub-species coevolution in mutualistic symbiosis.</title>
        <authorList>
            <person name="Murfin K."/>
            <person name="Klassen J."/>
            <person name="Lee M."/>
            <person name="Forst S."/>
            <person name="Stock P."/>
            <person name="Goodrich-Blair H."/>
        </authorList>
    </citation>
    <scope>NUCLEOTIDE SEQUENCE [LARGE SCALE GENOMIC DNA]</scope>
    <source>
        <strain evidence="3">Oregonense</strain>
    </source>
</reference>
<dbReference type="EMBL" id="CBSX010000081">
    <property type="protein sequence ID" value="CDH05114.1"/>
    <property type="molecule type" value="Genomic_DNA"/>
</dbReference>
<name>A0A077P2Y1_XENBV</name>
<feature type="domain" description="HTH cro/C1-type" evidence="2">
    <location>
        <begin position="11"/>
        <end position="65"/>
    </location>
</feature>
<dbReference type="PANTHER" id="PTHR46558:SF4">
    <property type="entry name" value="DNA-BIDING PHAGE PROTEIN"/>
    <property type="match status" value="1"/>
</dbReference>
<keyword evidence="3" id="KW-0966">Cell projection</keyword>
<dbReference type="SUPFAM" id="SSF47413">
    <property type="entry name" value="lambda repressor-like DNA-binding domains"/>
    <property type="match status" value="1"/>
</dbReference>
<proteinExistence type="predicted"/>